<feature type="binding site" evidence="9">
    <location>
        <position position="221"/>
    </location>
    <ligand>
        <name>Ca(2+)</name>
        <dbReference type="ChEBI" id="CHEBI:29108"/>
        <label>3</label>
    </ligand>
</feature>
<dbReference type="GO" id="GO:0008270">
    <property type="term" value="F:zinc ion binding"/>
    <property type="evidence" value="ECO:0007669"/>
    <property type="project" value="InterPro"/>
</dbReference>
<feature type="binding site" evidence="9">
    <location>
        <position position="199"/>
    </location>
    <ligand>
        <name>Ca(2+)</name>
        <dbReference type="ChEBI" id="CHEBI:29108"/>
        <label>3</label>
    </ligand>
</feature>
<keyword evidence="7" id="KW-0482">Metalloprotease</keyword>
<keyword evidence="4 13" id="KW-0732">Signal</keyword>
<gene>
    <name evidence="15" type="ORF">GSOID_T00006642001</name>
</gene>
<dbReference type="InterPro" id="IPR036375">
    <property type="entry name" value="Hemopexin-like_dom_sf"/>
</dbReference>
<evidence type="ECO:0000256" key="6">
    <source>
        <dbReference type="ARBA" id="ARBA00022833"/>
    </source>
</evidence>
<dbReference type="GO" id="GO:0004222">
    <property type="term" value="F:metalloendopeptidase activity"/>
    <property type="evidence" value="ECO:0007669"/>
    <property type="project" value="InterPro"/>
</dbReference>
<dbReference type="PRINTS" id="PR00138">
    <property type="entry name" value="MATRIXIN"/>
</dbReference>
<dbReference type="GO" id="GO:0031012">
    <property type="term" value="C:extracellular matrix"/>
    <property type="evidence" value="ECO:0007669"/>
    <property type="project" value="InterPro"/>
</dbReference>
<feature type="domain" description="PI-PLC Y-box" evidence="14">
    <location>
        <begin position="378"/>
        <end position="418"/>
    </location>
</feature>
<comment type="similarity">
    <text evidence="1">Belongs to the peptidase M10A family.</text>
</comment>
<dbReference type="Gene3D" id="2.110.10.10">
    <property type="entry name" value="Hemopexin-like domain"/>
    <property type="match status" value="1"/>
</dbReference>
<feature type="repeat" description="Hemopexin" evidence="11">
    <location>
        <begin position="448"/>
        <end position="494"/>
    </location>
</feature>
<feature type="binding site" evidence="9">
    <location>
        <position position="258"/>
    </location>
    <ligand>
        <name>Zn(2+)</name>
        <dbReference type="ChEBI" id="CHEBI:29105"/>
        <label>2</label>
        <note>catalytic</note>
    </ligand>
</feature>
<reference evidence="15" key="1">
    <citation type="journal article" date="2010" name="Science">
        <title>Plasticity of animal genome architecture unmasked by rapid evolution of a pelagic tunicate.</title>
        <authorList>
            <person name="Denoeud F."/>
            <person name="Henriet S."/>
            <person name="Mungpakdee S."/>
            <person name="Aury J.M."/>
            <person name="Da Silva C."/>
            <person name="Brinkmann H."/>
            <person name="Mikhaleva J."/>
            <person name="Olsen L.C."/>
            <person name="Jubin C."/>
            <person name="Canestro C."/>
            <person name="Bouquet J.M."/>
            <person name="Danks G."/>
            <person name="Poulain J."/>
            <person name="Campsteijn C."/>
            <person name="Adamski M."/>
            <person name="Cross I."/>
            <person name="Yadetie F."/>
            <person name="Muffato M."/>
            <person name="Louis A."/>
            <person name="Butcher S."/>
            <person name="Tsagkogeorga G."/>
            <person name="Konrad A."/>
            <person name="Singh S."/>
            <person name="Jensen M.F."/>
            <person name="Cong E.H."/>
            <person name="Eikeseth-Otteraa H."/>
            <person name="Noel B."/>
            <person name="Anthouard V."/>
            <person name="Porcel B.M."/>
            <person name="Kachouri-Lafond R."/>
            <person name="Nishino A."/>
            <person name="Ugolini M."/>
            <person name="Chourrout P."/>
            <person name="Nishida H."/>
            <person name="Aasland R."/>
            <person name="Huzurbazar S."/>
            <person name="Westhof E."/>
            <person name="Delsuc F."/>
            <person name="Lehrach H."/>
            <person name="Reinhardt R."/>
            <person name="Weissenbach J."/>
            <person name="Roy S.W."/>
            <person name="Artiguenave F."/>
            <person name="Postlethwait J.H."/>
            <person name="Manak J.R."/>
            <person name="Thompson E.M."/>
            <person name="Jaillon O."/>
            <person name="Du Pasquier L."/>
            <person name="Boudinot P."/>
            <person name="Liberles D.A."/>
            <person name="Volff J.N."/>
            <person name="Philippe H."/>
            <person name="Lenhard B."/>
            <person name="Roest Crollius H."/>
            <person name="Wincker P."/>
            <person name="Chourrout D."/>
        </authorList>
    </citation>
    <scope>NUCLEOTIDE SEQUENCE [LARGE SCALE GENOMIC DNA]</scope>
</reference>
<dbReference type="EMBL" id="FN653034">
    <property type="protein sequence ID" value="CBY09110.1"/>
    <property type="molecule type" value="Genomic_DNA"/>
</dbReference>
<dbReference type="GO" id="GO:0030574">
    <property type="term" value="P:collagen catabolic process"/>
    <property type="evidence" value="ECO:0007669"/>
    <property type="project" value="TreeGrafter"/>
</dbReference>
<dbReference type="SMART" id="SM00120">
    <property type="entry name" value="HX"/>
    <property type="match status" value="3"/>
</dbReference>
<evidence type="ECO:0000256" key="2">
    <source>
        <dbReference type="ARBA" id="ARBA00022670"/>
    </source>
</evidence>
<dbReference type="PANTHER" id="PTHR10201">
    <property type="entry name" value="MATRIX METALLOPROTEINASE"/>
    <property type="match status" value="1"/>
</dbReference>
<keyword evidence="16" id="KW-1185">Reference proteome</keyword>
<dbReference type="InParanoid" id="E4XBY5"/>
<dbReference type="SUPFAM" id="SSF55486">
    <property type="entry name" value="Metalloproteases ('zincins'), catalytic domain"/>
    <property type="match status" value="1"/>
</dbReference>
<evidence type="ECO:0000256" key="8">
    <source>
        <dbReference type="PIRSR" id="PIRSR621190-1"/>
    </source>
</evidence>
<evidence type="ECO:0000256" key="7">
    <source>
        <dbReference type="ARBA" id="ARBA00023049"/>
    </source>
</evidence>
<feature type="active site" evidence="8">
    <location>
        <position position="241"/>
    </location>
</feature>
<evidence type="ECO:0000256" key="11">
    <source>
        <dbReference type="PROSITE-ProRule" id="PRU01011"/>
    </source>
</evidence>
<evidence type="ECO:0000313" key="16">
    <source>
        <dbReference type="Proteomes" id="UP000001307"/>
    </source>
</evidence>
<feature type="binding site" evidence="9">
    <location>
        <position position="250"/>
    </location>
    <ligand>
        <name>Zn(2+)</name>
        <dbReference type="ChEBI" id="CHEBI:29105"/>
        <label>2</label>
        <note>catalytic</note>
    </ligand>
</feature>
<evidence type="ECO:0000256" key="10">
    <source>
        <dbReference type="PIRSR" id="PIRSR621190-4"/>
    </source>
</evidence>
<protein>
    <recommendedName>
        <fullName evidence="14">PI-PLC Y-box domain-containing protein</fullName>
    </recommendedName>
</protein>
<dbReference type="GO" id="GO:0030198">
    <property type="term" value="P:extracellular matrix organization"/>
    <property type="evidence" value="ECO:0007669"/>
    <property type="project" value="TreeGrafter"/>
</dbReference>
<dbReference type="PROSITE" id="PS51642">
    <property type="entry name" value="HEMOPEXIN_2"/>
    <property type="match status" value="1"/>
</dbReference>
<sequence>MKSSIFPLLLLPLVICWNRDFIHEDNQIGRRELKQRTNFRTKRKLKKFHYLEEHSKDDLEITKALKKAQHSGGLKETGKLDAKTRELLDIGRCGNADGDFEESTEQSPPSERRRNRRYIQNKWDTHKLTFHVQNKPYSLSDLQVKRAFRKALGIWATASGLTFEERKRKKKRYKRSNVDLNIGFRERNHECGRSRAFDGPGGELAHAFFPTAGQAHFDMSEKWSTRERKGFNNLVAVATHEVGHMLGLGHSSIDGSIMNAWYNDPKLSKAPRFRNFIKLNWDDIQAIQDLYGAPKSGRSRKKEEAESPLNESFSAALTISPTRIMFIQGRYGLSRLPGGALTPKRPLIETFSGLHGQIVAATYDQVNRKFFFINKGGDFFSYSGTKLDKGYPVKTRKLSLRTVPRAMWAESGTLFAISDGAIYRSIKIGERLLFIFHNSLRDKFPAAPAKISGAFKDSAGGIFLVGSGNRLWRYTARTIDSCYPKTIRESLLPCSTL</sequence>
<comment type="cofactor">
    <cofactor evidence="9">
        <name>Ca(2+)</name>
        <dbReference type="ChEBI" id="CHEBI:29108"/>
    </cofactor>
    <text evidence="9">Can bind about 5 Ca(2+) ions per subunit.</text>
</comment>
<dbReference type="GO" id="GO:0035556">
    <property type="term" value="P:intracellular signal transduction"/>
    <property type="evidence" value="ECO:0007669"/>
    <property type="project" value="InterPro"/>
</dbReference>
<dbReference type="AlphaFoldDB" id="E4XBY5"/>
<dbReference type="SUPFAM" id="SSF50923">
    <property type="entry name" value="Hemopexin-like domain"/>
    <property type="match status" value="1"/>
</dbReference>
<proteinExistence type="inferred from homology"/>
<feature type="signal peptide" evidence="13">
    <location>
        <begin position="1"/>
        <end position="16"/>
    </location>
</feature>
<feature type="binding site" evidence="9">
    <location>
        <position position="221"/>
    </location>
    <ligand>
        <name>Ca(2+)</name>
        <dbReference type="ChEBI" id="CHEBI:29108"/>
        <label>1</label>
    </ligand>
</feature>
<dbReference type="CDD" id="cd04278">
    <property type="entry name" value="ZnMc_MMP"/>
    <property type="match status" value="1"/>
</dbReference>
<feature type="binding site" evidence="9">
    <location>
        <position position="406"/>
    </location>
    <ligand>
        <name>Ca(2+)</name>
        <dbReference type="ChEBI" id="CHEBI:29108"/>
        <label>5</label>
    </ligand>
</feature>
<feature type="binding site" description="in inhibited form" evidence="9">
    <location>
        <position position="93"/>
    </location>
    <ligand>
        <name>Zn(2+)</name>
        <dbReference type="ChEBI" id="CHEBI:29105"/>
        <label>2</label>
        <note>catalytic</note>
    </ligand>
</feature>
<dbReference type="GO" id="GO:0004435">
    <property type="term" value="F:phosphatidylinositol-4,5-bisphosphate phospholipase C activity"/>
    <property type="evidence" value="ECO:0007669"/>
    <property type="project" value="InterPro"/>
</dbReference>
<name>E4XBY5_OIKDI</name>
<evidence type="ECO:0000256" key="13">
    <source>
        <dbReference type="SAM" id="SignalP"/>
    </source>
</evidence>
<dbReference type="Gene3D" id="3.40.390.10">
    <property type="entry name" value="Collagenase (Catalytic Domain)"/>
    <property type="match status" value="1"/>
</dbReference>
<dbReference type="InterPro" id="IPR036365">
    <property type="entry name" value="PGBD-like_sf"/>
</dbReference>
<feature type="binding site" evidence="9">
    <location>
        <position position="244"/>
    </location>
    <ligand>
        <name>Zn(2+)</name>
        <dbReference type="ChEBI" id="CHEBI:29105"/>
        <label>2</label>
        <note>catalytic</note>
    </ligand>
</feature>
<dbReference type="InterPro" id="IPR001818">
    <property type="entry name" value="Pept_M10_metallopeptidase"/>
</dbReference>
<feature type="binding site" evidence="9">
    <location>
        <position position="240"/>
    </location>
    <ligand>
        <name>Zn(2+)</name>
        <dbReference type="ChEBI" id="CHEBI:29105"/>
        <label>2</label>
        <note>catalytic</note>
    </ligand>
</feature>
<keyword evidence="6 9" id="KW-0862">Zinc</keyword>
<dbReference type="SUPFAM" id="SSF47090">
    <property type="entry name" value="PGBD-like"/>
    <property type="match status" value="1"/>
</dbReference>
<feature type="binding site" evidence="9">
    <location>
        <position position="179"/>
    </location>
    <ligand>
        <name>Ca(2+)</name>
        <dbReference type="ChEBI" id="CHEBI:29108"/>
        <label>2</label>
    </ligand>
</feature>
<evidence type="ECO:0000256" key="12">
    <source>
        <dbReference type="SAM" id="MobiDB-lite"/>
    </source>
</evidence>
<feature type="binding site" evidence="9">
    <location>
        <position position="189"/>
    </location>
    <ligand>
        <name>Zn(2+)</name>
        <dbReference type="ChEBI" id="CHEBI:29105"/>
        <label>1</label>
    </ligand>
</feature>
<dbReference type="SMART" id="SM00235">
    <property type="entry name" value="ZnMc"/>
    <property type="match status" value="1"/>
</dbReference>
<keyword evidence="5" id="KW-0378">Hydrolase</keyword>
<dbReference type="InterPro" id="IPR021190">
    <property type="entry name" value="Pept_M10A"/>
</dbReference>
<dbReference type="GO" id="GO:0006629">
    <property type="term" value="P:lipid metabolic process"/>
    <property type="evidence" value="ECO:0007669"/>
    <property type="project" value="InterPro"/>
</dbReference>
<evidence type="ECO:0000256" key="4">
    <source>
        <dbReference type="ARBA" id="ARBA00022729"/>
    </source>
</evidence>
<organism evidence="15">
    <name type="scientific">Oikopleura dioica</name>
    <name type="common">Tunicate</name>
    <dbReference type="NCBI Taxonomy" id="34765"/>
    <lineage>
        <taxon>Eukaryota</taxon>
        <taxon>Metazoa</taxon>
        <taxon>Chordata</taxon>
        <taxon>Tunicata</taxon>
        <taxon>Appendicularia</taxon>
        <taxon>Copelata</taxon>
        <taxon>Oikopleuridae</taxon>
        <taxon>Oikopleura</taxon>
    </lineage>
</organism>
<dbReference type="OrthoDB" id="406838at2759"/>
<feature type="binding site" evidence="9">
    <location>
        <position position="206"/>
    </location>
    <ligand>
        <name>Zn(2+)</name>
        <dbReference type="ChEBI" id="CHEBI:29105"/>
        <label>1</label>
    </ligand>
</feature>
<dbReference type="Pfam" id="PF00413">
    <property type="entry name" value="Peptidase_M10"/>
    <property type="match status" value="1"/>
</dbReference>
<dbReference type="GO" id="GO:0006508">
    <property type="term" value="P:proteolysis"/>
    <property type="evidence" value="ECO:0007669"/>
    <property type="project" value="UniProtKB-KW"/>
</dbReference>
<accession>E4XBY5</accession>
<feature type="binding site" evidence="9">
    <location>
        <position position="198"/>
    </location>
    <ligand>
        <name>Ca(2+)</name>
        <dbReference type="ChEBI" id="CHEBI:29108"/>
        <label>3</label>
    </ligand>
</feature>
<dbReference type="Proteomes" id="UP000001307">
    <property type="component" value="Unassembled WGS sequence"/>
</dbReference>
<evidence type="ECO:0000256" key="9">
    <source>
        <dbReference type="PIRSR" id="PIRSR621190-2"/>
    </source>
</evidence>
<dbReference type="InterPro" id="IPR024079">
    <property type="entry name" value="MetalloPept_cat_dom_sf"/>
</dbReference>
<evidence type="ECO:0000256" key="3">
    <source>
        <dbReference type="ARBA" id="ARBA00022723"/>
    </source>
</evidence>
<dbReference type="InterPro" id="IPR018487">
    <property type="entry name" value="Hemopexin-like_repeat"/>
</dbReference>
<dbReference type="PROSITE" id="PS50008">
    <property type="entry name" value="PIPLC_Y_DOMAIN"/>
    <property type="match status" value="1"/>
</dbReference>
<feature type="region of interest" description="Disordered" evidence="12">
    <location>
        <begin position="94"/>
        <end position="115"/>
    </location>
</feature>
<keyword evidence="3 9" id="KW-0479">Metal-binding</keyword>
<comment type="cofactor">
    <cofactor evidence="9">
        <name>Zn(2+)</name>
        <dbReference type="ChEBI" id="CHEBI:29105"/>
    </cofactor>
    <text evidence="9">Binds 2 Zn(2+) ions per subunit.</text>
</comment>
<keyword evidence="9" id="KW-0106">Calcium</keyword>
<feature type="binding site" evidence="9">
    <location>
        <position position="216"/>
    </location>
    <ligand>
        <name>Zn(2+)</name>
        <dbReference type="ChEBI" id="CHEBI:29105"/>
        <label>1</label>
    </ligand>
</feature>
<dbReference type="PANTHER" id="PTHR10201:SF291">
    <property type="entry name" value="MATRIX METALLOPROTEINASE 1, ISOFORM C-RELATED"/>
    <property type="match status" value="1"/>
</dbReference>
<dbReference type="InterPro" id="IPR006026">
    <property type="entry name" value="Peptidase_Metallo"/>
</dbReference>
<dbReference type="InterPro" id="IPR033739">
    <property type="entry name" value="M10A_MMP"/>
</dbReference>
<feature type="modified residue" description="Phosphotyrosine; by PKDCC" evidence="10">
    <location>
        <position position="391"/>
    </location>
</feature>
<feature type="binding site" evidence="9">
    <location>
        <position position="218"/>
    </location>
    <ligand>
        <name>Ca(2+)</name>
        <dbReference type="ChEBI" id="CHEBI:29108"/>
        <label>3</label>
    </ligand>
</feature>
<feature type="chain" id="PRO_5003190178" description="PI-PLC Y-box domain-containing protein" evidence="13">
    <location>
        <begin position="17"/>
        <end position="497"/>
    </location>
</feature>
<evidence type="ECO:0000256" key="5">
    <source>
        <dbReference type="ARBA" id="ARBA00022801"/>
    </source>
</evidence>
<evidence type="ECO:0000259" key="14">
    <source>
        <dbReference type="PROSITE" id="PS50008"/>
    </source>
</evidence>
<evidence type="ECO:0000313" key="15">
    <source>
        <dbReference type="EMBL" id="CBY09110.1"/>
    </source>
</evidence>
<dbReference type="InterPro" id="IPR001711">
    <property type="entry name" value="PLipase_C_Pinositol-sp_Y"/>
</dbReference>
<evidence type="ECO:0000256" key="1">
    <source>
        <dbReference type="ARBA" id="ARBA00010370"/>
    </source>
</evidence>
<keyword evidence="2" id="KW-0645">Protease</keyword>